<organism evidence="1 2">
    <name type="scientific">Ensete ventricosum</name>
    <name type="common">Abyssinian banana</name>
    <name type="synonym">Musa ensete</name>
    <dbReference type="NCBI Taxonomy" id="4639"/>
    <lineage>
        <taxon>Eukaryota</taxon>
        <taxon>Viridiplantae</taxon>
        <taxon>Streptophyta</taxon>
        <taxon>Embryophyta</taxon>
        <taxon>Tracheophyta</taxon>
        <taxon>Spermatophyta</taxon>
        <taxon>Magnoliopsida</taxon>
        <taxon>Liliopsida</taxon>
        <taxon>Zingiberales</taxon>
        <taxon>Musaceae</taxon>
        <taxon>Ensete</taxon>
    </lineage>
</organism>
<gene>
    <name evidence="1" type="ORF">B296_00041412</name>
</gene>
<dbReference type="EMBL" id="AMZH03019450">
    <property type="protein sequence ID" value="RRT40341.1"/>
    <property type="molecule type" value="Genomic_DNA"/>
</dbReference>
<sequence>MPWAIQELKLCISASHEPEFHLGPIESPSRASWPIMSLNFASRSTSAQVMHLTASPMPGLRLATSSMLKLRLVASPIPETKPCLKALHEEPEARLYFAIDTSKCAALYETMLVGPRRAKYRLNRSKYRWPLIDRV</sequence>
<dbReference type="Proteomes" id="UP000287651">
    <property type="component" value="Unassembled WGS sequence"/>
</dbReference>
<proteinExistence type="predicted"/>
<protein>
    <submittedName>
        <fullName evidence="1">Uncharacterized protein</fullName>
    </submittedName>
</protein>
<reference evidence="1 2" key="1">
    <citation type="journal article" date="2014" name="Agronomy (Basel)">
        <title>A Draft Genome Sequence for Ensete ventricosum, the Drought-Tolerant Tree Against Hunger.</title>
        <authorList>
            <person name="Harrison J."/>
            <person name="Moore K.A."/>
            <person name="Paszkiewicz K."/>
            <person name="Jones T."/>
            <person name="Grant M."/>
            <person name="Ambacheew D."/>
            <person name="Muzemil S."/>
            <person name="Studholme D.J."/>
        </authorList>
    </citation>
    <scope>NUCLEOTIDE SEQUENCE [LARGE SCALE GENOMIC DNA]</scope>
</reference>
<dbReference type="AlphaFoldDB" id="A0A426XLM7"/>
<evidence type="ECO:0000313" key="2">
    <source>
        <dbReference type="Proteomes" id="UP000287651"/>
    </source>
</evidence>
<comment type="caution">
    <text evidence="1">The sequence shown here is derived from an EMBL/GenBank/DDBJ whole genome shotgun (WGS) entry which is preliminary data.</text>
</comment>
<evidence type="ECO:0000313" key="1">
    <source>
        <dbReference type="EMBL" id="RRT40341.1"/>
    </source>
</evidence>
<name>A0A426XLM7_ENSVE</name>
<accession>A0A426XLM7</accession>